<dbReference type="GO" id="GO:0046872">
    <property type="term" value="F:metal ion binding"/>
    <property type="evidence" value="ECO:0007669"/>
    <property type="project" value="InterPro"/>
</dbReference>
<dbReference type="InterPro" id="IPR006158">
    <property type="entry name" value="Cobalamin-bd"/>
</dbReference>
<evidence type="ECO:0000256" key="4">
    <source>
        <dbReference type="ARBA" id="ARBA00023163"/>
    </source>
</evidence>
<dbReference type="RefSeq" id="WP_157396004.1">
    <property type="nucleotide sequence ID" value="NZ_WSEL01000002.1"/>
</dbReference>
<feature type="domain" description="B12-binding" evidence="6">
    <location>
        <begin position="180"/>
        <end position="305"/>
    </location>
</feature>
<dbReference type="PROSITE" id="PS50937">
    <property type="entry name" value="HTH_MERR_2"/>
    <property type="match status" value="1"/>
</dbReference>
<dbReference type="SUPFAM" id="SSF46955">
    <property type="entry name" value="Putative DNA-binding domain"/>
    <property type="match status" value="1"/>
</dbReference>
<protein>
    <submittedName>
        <fullName evidence="7">MerR family transcriptional regulator</fullName>
    </submittedName>
</protein>
<sequence>MKESVSGLTITAVEREVGLSKDVLRVWERRYGFPSPMRDAHGERLYPPEQVRRLRLIKRLLDQGLRPGRLLGGTAEELEALASGAMQANPSPLREGPDDAGELLGCLRAHDAAGLYRALQQRLAQIGLASFVQDAIAPLATRVGEEWARGDMEVFEEHLFTEVATRLLRQGIAAVPPGQGPVVLLTTVPEEAHSLGLLMGEAMLSLRGAHCINLGTQVPLMDIARAAGAYGADVVALSFSSGFTTRRIPELLHRLRGSLPRPVRLWAAGAAVCRLRAIEGVDLLGSMDEALSALDACVPAAEQRPMQAQERARPTR</sequence>
<keyword evidence="2" id="KW-0805">Transcription regulation</keyword>
<evidence type="ECO:0000256" key="3">
    <source>
        <dbReference type="ARBA" id="ARBA00023125"/>
    </source>
</evidence>
<dbReference type="Pfam" id="PF02607">
    <property type="entry name" value="B12-binding_2"/>
    <property type="match status" value="1"/>
</dbReference>
<keyword evidence="4" id="KW-0804">Transcription</keyword>
<dbReference type="GO" id="GO:0003700">
    <property type="term" value="F:DNA-binding transcription factor activity"/>
    <property type="evidence" value="ECO:0007669"/>
    <property type="project" value="InterPro"/>
</dbReference>
<dbReference type="Gene3D" id="1.10.1240.10">
    <property type="entry name" value="Methionine synthase domain"/>
    <property type="match status" value="1"/>
</dbReference>
<evidence type="ECO:0000256" key="2">
    <source>
        <dbReference type="ARBA" id="ARBA00023015"/>
    </source>
</evidence>
<comment type="caution">
    <text evidence="7">The sequence shown here is derived from an EMBL/GenBank/DDBJ whole genome shotgun (WGS) entry which is preliminary data.</text>
</comment>
<dbReference type="Gene3D" id="1.10.1660.10">
    <property type="match status" value="1"/>
</dbReference>
<evidence type="ECO:0000313" key="7">
    <source>
        <dbReference type="EMBL" id="MVQ27860.1"/>
    </source>
</evidence>
<dbReference type="InterPro" id="IPR047057">
    <property type="entry name" value="MerR_fam"/>
</dbReference>
<reference evidence="7 8" key="1">
    <citation type="submission" date="2019-12" db="EMBL/GenBank/DDBJ databases">
        <authorList>
            <person name="Huq M.A."/>
        </authorList>
    </citation>
    <scope>NUCLEOTIDE SEQUENCE [LARGE SCALE GENOMIC DNA]</scope>
    <source>
        <strain evidence="7 8">MAH-25</strain>
    </source>
</reference>
<dbReference type="PROSITE" id="PS51332">
    <property type="entry name" value="B12_BINDING"/>
    <property type="match status" value="1"/>
</dbReference>
<dbReference type="PANTHER" id="PTHR30204">
    <property type="entry name" value="REDOX-CYCLING DRUG-SENSING TRANSCRIPTIONAL ACTIVATOR SOXR"/>
    <property type="match status" value="1"/>
</dbReference>
<evidence type="ECO:0000259" key="6">
    <source>
        <dbReference type="PROSITE" id="PS51332"/>
    </source>
</evidence>
<dbReference type="InterPro" id="IPR000551">
    <property type="entry name" value="MerR-type_HTH_dom"/>
</dbReference>
<dbReference type="InterPro" id="IPR036724">
    <property type="entry name" value="Cobalamin-bd_sf"/>
</dbReference>
<dbReference type="Proteomes" id="UP000469385">
    <property type="component" value="Unassembled WGS sequence"/>
</dbReference>
<dbReference type="InterPro" id="IPR009061">
    <property type="entry name" value="DNA-bd_dom_put_sf"/>
</dbReference>
<proteinExistence type="predicted"/>
<evidence type="ECO:0000256" key="1">
    <source>
        <dbReference type="ARBA" id="ARBA00022491"/>
    </source>
</evidence>
<dbReference type="CDD" id="cd02065">
    <property type="entry name" value="B12-binding_like"/>
    <property type="match status" value="1"/>
</dbReference>
<accession>A0A6N8ING5</accession>
<dbReference type="AlphaFoldDB" id="A0A6N8ING5"/>
<feature type="domain" description="HTH merR-type" evidence="5">
    <location>
        <begin position="7"/>
        <end position="65"/>
    </location>
</feature>
<keyword evidence="1" id="KW-0678">Repressor</keyword>
<dbReference type="InterPro" id="IPR003759">
    <property type="entry name" value="Cbl-bd_cap"/>
</dbReference>
<dbReference type="SMART" id="SM00422">
    <property type="entry name" value="HTH_MERR"/>
    <property type="match status" value="1"/>
</dbReference>
<name>A0A6N8ING5_9BURK</name>
<keyword evidence="8" id="KW-1185">Reference proteome</keyword>
<dbReference type="Gene3D" id="3.40.50.280">
    <property type="entry name" value="Cobalamin-binding domain"/>
    <property type="match status" value="1"/>
</dbReference>
<dbReference type="GO" id="GO:0031419">
    <property type="term" value="F:cobalamin binding"/>
    <property type="evidence" value="ECO:0007669"/>
    <property type="project" value="InterPro"/>
</dbReference>
<dbReference type="GO" id="GO:0003677">
    <property type="term" value="F:DNA binding"/>
    <property type="evidence" value="ECO:0007669"/>
    <property type="project" value="UniProtKB-KW"/>
</dbReference>
<dbReference type="Pfam" id="PF02310">
    <property type="entry name" value="B12-binding"/>
    <property type="match status" value="1"/>
</dbReference>
<keyword evidence="3" id="KW-0238">DNA-binding</keyword>
<organism evidence="7 8">
    <name type="scientific">Ramlibacter pinisoli</name>
    <dbReference type="NCBI Taxonomy" id="2682844"/>
    <lineage>
        <taxon>Bacteria</taxon>
        <taxon>Pseudomonadati</taxon>
        <taxon>Pseudomonadota</taxon>
        <taxon>Betaproteobacteria</taxon>
        <taxon>Burkholderiales</taxon>
        <taxon>Comamonadaceae</taxon>
        <taxon>Ramlibacter</taxon>
    </lineage>
</organism>
<dbReference type="Pfam" id="PF13411">
    <property type="entry name" value="MerR_1"/>
    <property type="match status" value="1"/>
</dbReference>
<evidence type="ECO:0000259" key="5">
    <source>
        <dbReference type="PROSITE" id="PS50937"/>
    </source>
</evidence>
<evidence type="ECO:0000313" key="8">
    <source>
        <dbReference type="Proteomes" id="UP000469385"/>
    </source>
</evidence>
<dbReference type="EMBL" id="WSEL01000002">
    <property type="protein sequence ID" value="MVQ27860.1"/>
    <property type="molecule type" value="Genomic_DNA"/>
</dbReference>
<dbReference type="PANTHER" id="PTHR30204:SF69">
    <property type="entry name" value="MERR-FAMILY TRANSCRIPTIONAL REGULATOR"/>
    <property type="match status" value="1"/>
</dbReference>
<dbReference type="SUPFAM" id="SSF52242">
    <property type="entry name" value="Cobalamin (vitamin B12)-binding domain"/>
    <property type="match status" value="1"/>
</dbReference>
<gene>
    <name evidence="7" type="ORF">GON04_00255</name>
</gene>
<dbReference type="InterPro" id="IPR036594">
    <property type="entry name" value="Meth_synthase_dom"/>
</dbReference>